<dbReference type="PANTHER" id="PTHR11523:SF47">
    <property type="entry name" value="SODIUM_POTASSIUM-TRANSPORTING ATPASE SUBUNIT BETA-3"/>
    <property type="match status" value="1"/>
</dbReference>
<keyword evidence="15" id="KW-0325">Glycoprotein</keyword>
<keyword evidence="8" id="KW-0630">Potassium</keyword>
<dbReference type="Gene3D" id="2.60.40.1660">
    <property type="entry name" value="Na, k-atpase alpha subunit"/>
    <property type="match status" value="1"/>
</dbReference>
<evidence type="ECO:0000256" key="15">
    <source>
        <dbReference type="ARBA" id="ARBA00023180"/>
    </source>
</evidence>
<feature type="region of interest" description="Disordered" evidence="18">
    <location>
        <begin position="24"/>
        <end position="56"/>
    </location>
</feature>
<dbReference type="GO" id="GO:0036376">
    <property type="term" value="P:sodium ion export across plasma membrane"/>
    <property type="evidence" value="ECO:0007669"/>
    <property type="project" value="TreeGrafter"/>
</dbReference>
<dbReference type="STRING" id="137246.A0A401RMZ9"/>
<keyword evidence="4" id="KW-1003">Cell membrane</keyword>
<dbReference type="AlphaFoldDB" id="A0A401RMZ9"/>
<dbReference type="PROSITE" id="PS00390">
    <property type="entry name" value="ATPASE_NA_K_BETA_1"/>
    <property type="match status" value="1"/>
</dbReference>
<accession>A0A401RMZ9</accession>
<feature type="transmembrane region" description="Helical" evidence="17">
    <location>
        <begin position="99"/>
        <end position="125"/>
    </location>
</feature>
<dbReference type="InterPro" id="IPR038702">
    <property type="entry name" value="Na/K_ATPase_sub_beta_sf"/>
</dbReference>
<evidence type="ECO:0000256" key="14">
    <source>
        <dbReference type="ARBA" id="ARBA00023157"/>
    </source>
</evidence>
<keyword evidence="13 17" id="KW-0472">Membrane</keyword>
<evidence type="ECO:0000313" key="20">
    <source>
        <dbReference type="Proteomes" id="UP000287033"/>
    </source>
</evidence>
<keyword evidence="7 17" id="KW-0812">Transmembrane</keyword>
<dbReference type="GO" id="GO:0001671">
    <property type="term" value="F:ATPase activator activity"/>
    <property type="evidence" value="ECO:0007669"/>
    <property type="project" value="TreeGrafter"/>
</dbReference>
<protein>
    <recommendedName>
        <fullName evidence="17">Sodium/potassium-transporting ATPase subunit beta</fullName>
    </recommendedName>
</protein>
<proteinExistence type="inferred from homology"/>
<evidence type="ECO:0000256" key="18">
    <source>
        <dbReference type="SAM" id="MobiDB-lite"/>
    </source>
</evidence>
<evidence type="ECO:0000256" key="17">
    <source>
        <dbReference type="RuleBase" id="RU362099"/>
    </source>
</evidence>
<dbReference type="GO" id="GO:0030007">
    <property type="term" value="P:intracellular potassium ion homeostasis"/>
    <property type="evidence" value="ECO:0007669"/>
    <property type="project" value="TreeGrafter"/>
</dbReference>
<evidence type="ECO:0000256" key="2">
    <source>
        <dbReference type="ARBA" id="ARBA00005876"/>
    </source>
</evidence>
<keyword evidence="3 17" id="KW-0813">Transport</keyword>
<evidence type="ECO:0000256" key="11">
    <source>
        <dbReference type="ARBA" id="ARBA00023053"/>
    </source>
</evidence>
<dbReference type="NCBIfam" id="TIGR01107">
    <property type="entry name" value="Na_K_ATPase_bet"/>
    <property type="match status" value="1"/>
</dbReference>
<keyword evidence="16" id="KW-0739">Sodium transport</keyword>
<evidence type="ECO:0000256" key="12">
    <source>
        <dbReference type="ARBA" id="ARBA00023065"/>
    </source>
</evidence>
<keyword evidence="11" id="KW-0915">Sodium</keyword>
<evidence type="ECO:0000256" key="3">
    <source>
        <dbReference type="ARBA" id="ARBA00022448"/>
    </source>
</evidence>
<evidence type="ECO:0000256" key="7">
    <source>
        <dbReference type="ARBA" id="ARBA00022692"/>
    </source>
</evidence>
<dbReference type="Proteomes" id="UP000287033">
    <property type="component" value="Unassembled WGS sequence"/>
</dbReference>
<dbReference type="Pfam" id="PF00287">
    <property type="entry name" value="Na_K-ATPase"/>
    <property type="match status" value="1"/>
</dbReference>
<gene>
    <name evidence="19" type="ORF">chiPu_0018392</name>
</gene>
<keyword evidence="14" id="KW-1015">Disulfide bond</keyword>
<evidence type="ECO:0000256" key="10">
    <source>
        <dbReference type="ARBA" id="ARBA00022989"/>
    </source>
</evidence>
<evidence type="ECO:0000256" key="16">
    <source>
        <dbReference type="ARBA" id="ARBA00023201"/>
    </source>
</evidence>
<keyword evidence="5" id="KW-0633">Potassium transport</keyword>
<dbReference type="InterPro" id="IPR000402">
    <property type="entry name" value="Na/K_ATPase_sub_beta"/>
</dbReference>
<evidence type="ECO:0000313" key="19">
    <source>
        <dbReference type="EMBL" id="GCC19464.1"/>
    </source>
</evidence>
<dbReference type="PROSITE" id="PS00391">
    <property type="entry name" value="ATPASE_NA_K_BETA_2"/>
    <property type="match status" value="1"/>
</dbReference>
<dbReference type="OrthoDB" id="5912413at2759"/>
<dbReference type="GO" id="GO:0005890">
    <property type="term" value="C:sodium:potassium-exchanging ATPase complex"/>
    <property type="evidence" value="ECO:0007669"/>
    <property type="project" value="InterPro"/>
</dbReference>
<feature type="compositionally biased region" description="Pro residues" evidence="18">
    <location>
        <begin position="46"/>
        <end position="55"/>
    </location>
</feature>
<comment type="function">
    <text evidence="17">This is the non-catalytic component of the active enzyme, which catalyzes the hydrolysis of ATP coupled with the exchange of Na(+) and K(+) ions across the plasma membrane.</text>
</comment>
<evidence type="ECO:0000256" key="1">
    <source>
        <dbReference type="ARBA" id="ARBA00004401"/>
    </source>
</evidence>
<evidence type="ECO:0000256" key="4">
    <source>
        <dbReference type="ARBA" id="ARBA00022475"/>
    </source>
</evidence>
<comment type="caution">
    <text evidence="19">The sequence shown here is derived from an EMBL/GenBank/DDBJ whole genome shotgun (WGS) entry which is preliminary data.</text>
</comment>
<keyword evidence="10 17" id="KW-1133">Transmembrane helix</keyword>
<evidence type="ECO:0000256" key="13">
    <source>
        <dbReference type="ARBA" id="ARBA00023136"/>
    </source>
</evidence>
<evidence type="ECO:0000256" key="8">
    <source>
        <dbReference type="ARBA" id="ARBA00022958"/>
    </source>
</evidence>
<keyword evidence="6" id="KW-0740">Sodium/potassium transport</keyword>
<keyword evidence="12 17" id="KW-0406">Ion transport</keyword>
<keyword evidence="20" id="KW-1185">Reference proteome</keyword>
<dbReference type="GO" id="GO:0006883">
    <property type="term" value="P:intracellular sodium ion homeostasis"/>
    <property type="evidence" value="ECO:0007669"/>
    <property type="project" value="TreeGrafter"/>
</dbReference>
<organism evidence="19 20">
    <name type="scientific">Chiloscyllium punctatum</name>
    <name type="common">Brownbanded bambooshark</name>
    <name type="synonym">Hemiscyllium punctatum</name>
    <dbReference type="NCBI Taxonomy" id="137246"/>
    <lineage>
        <taxon>Eukaryota</taxon>
        <taxon>Metazoa</taxon>
        <taxon>Chordata</taxon>
        <taxon>Craniata</taxon>
        <taxon>Vertebrata</taxon>
        <taxon>Chondrichthyes</taxon>
        <taxon>Elasmobranchii</taxon>
        <taxon>Galeomorphii</taxon>
        <taxon>Galeoidea</taxon>
        <taxon>Orectolobiformes</taxon>
        <taxon>Hemiscylliidae</taxon>
        <taxon>Chiloscyllium</taxon>
    </lineage>
</organism>
<dbReference type="OMA" id="NRNSGEF"/>
<keyword evidence="9" id="KW-0735">Signal-anchor</keyword>
<evidence type="ECO:0000256" key="9">
    <source>
        <dbReference type="ARBA" id="ARBA00022968"/>
    </source>
</evidence>
<reference evidence="19 20" key="1">
    <citation type="journal article" date="2018" name="Nat. Ecol. Evol.">
        <title>Shark genomes provide insights into elasmobranch evolution and the origin of vertebrates.</title>
        <authorList>
            <person name="Hara Y"/>
            <person name="Yamaguchi K"/>
            <person name="Onimaru K"/>
            <person name="Kadota M"/>
            <person name="Koyanagi M"/>
            <person name="Keeley SD"/>
            <person name="Tatsumi K"/>
            <person name="Tanaka K"/>
            <person name="Motone F"/>
            <person name="Kageyama Y"/>
            <person name="Nozu R"/>
            <person name="Adachi N"/>
            <person name="Nishimura O"/>
            <person name="Nakagawa R"/>
            <person name="Tanegashima C"/>
            <person name="Kiyatake I"/>
            <person name="Matsumoto R"/>
            <person name="Murakumo K"/>
            <person name="Nishida K"/>
            <person name="Terakita A"/>
            <person name="Kuratani S"/>
            <person name="Sato K"/>
            <person name="Hyodo S Kuraku.S."/>
        </authorList>
    </citation>
    <scope>NUCLEOTIDE SEQUENCE [LARGE SCALE GENOMIC DNA]</scope>
</reference>
<comment type="similarity">
    <text evidence="2 17">Belongs to the X(+)/potassium ATPases subunit beta family.</text>
</comment>
<dbReference type="EMBL" id="BEZZ01001560">
    <property type="protein sequence ID" value="GCC19464.1"/>
    <property type="molecule type" value="Genomic_DNA"/>
</dbReference>
<name>A0A401RMZ9_CHIPU</name>
<dbReference type="PANTHER" id="PTHR11523">
    <property type="entry name" value="SODIUM/POTASSIUM-DEPENDENT ATPASE BETA SUBUNIT"/>
    <property type="match status" value="1"/>
</dbReference>
<dbReference type="GO" id="GO:1990573">
    <property type="term" value="P:potassium ion import across plasma membrane"/>
    <property type="evidence" value="ECO:0007669"/>
    <property type="project" value="TreeGrafter"/>
</dbReference>
<evidence type="ECO:0000256" key="6">
    <source>
        <dbReference type="ARBA" id="ARBA00022607"/>
    </source>
</evidence>
<comment type="subcellular location">
    <subcellularLocation>
        <location evidence="1">Cell membrane</location>
        <topology evidence="1">Single-pass type II membrane protein</topology>
    </subcellularLocation>
    <subcellularLocation>
        <location evidence="17">Membrane</location>
    </subcellularLocation>
</comment>
<sequence>MKSLTFRPSLCSAAAGRARWLADGRADRQGSAVSAPYPPGRLDTANPPPPYPPTPAGYSVNTMADKDGKKDLEEAEGGWKQFIYNPGTGQFMGRTASSWALIFLFYLVFYGFLAGLFSFTMWVMLQMLDDYTPKYRDRVSSPGLMIRPKVGSSLEIVFNKSDYKSYEKYISALDGFLKPYDDLIQAQKNILCHPGKYLIQPDIIAEKKACQFNRTTLGECSGNNNNTFGYNEGKPCVLVKMNRIIGLEAGGGSNPVVNCTSKKEPQVDIKYFGSFDKMYYPYYGKKAHVNYSQPLVAVKLMLGTNDTNKDLMIECKITGTNLRNDDDRDRFLGRVAFRVHVTE</sequence>
<evidence type="ECO:0000256" key="5">
    <source>
        <dbReference type="ARBA" id="ARBA00022538"/>
    </source>
</evidence>